<dbReference type="EMBL" id="ML978066">
    <property type="protein sequence ID" value="KAF2021374.1"/>
    <property type="molecule type" value="Genomic_DNA"/>
</dbReference>
<evidence type="ECO:0000259" key="8">
    <source>
        <dbReference type="Pfam" id="PF14609"/>
    </source>
</evidence>
<keyword evidence="4 5" id="KW-0206">Cytoskeleton</keyword>
<dbReference type="InterPro" id="IPR041470">
    <property type="entry name" value="GCP_N"/>
</dbReference>
<comment type="similarity">
    <text evidence="1 5">Belongs to the TUBGCP family.</text>
</comment>
<accession>A0A6A5Y9V2</accession>
<keyword evidence="2 5" id="KW-0963">Cytoplasm</keyword>
<dbReference type="PANTHER" id="PTHR19302:SF33">
    <property type="entry name" value="GAMMA-TUBULIN COMPLEX COMPONENT 5"/>
    <property type="match status" value="1"/>
</dbReference>
<evidence type="ECO:0000256" key="5">
    <source>
        <dbReference type="RuleBase" id="RU363050"/>
    </source>
</evidence>
<dbReference type="GO" id="GO:0051011">
    <property type="term" value="F:microtubule minus-end binding"/>
    <property type="evidence" value="ECO:0007669"/>
    <property type="project" value="TreeGrafter"/>
</dbReference>
<dbReference type="Pfam" id="PF17681">
    <property type="entry name" value="GCP_N_terminal"/>
    <property type="match status" value="1"/>
</dbReference>
<organism evidence="10 11">
    <name type="scientific">Aaosphaeria arxii CBS 175.79</name>
    <dbReference type="NCBI Taxonomy" id="1450172"/>
    <lineage>
        <taxon>Eukaryota</taxon>
        <taxon>Fungi</taxon>
        <taxon>Dikarya</taxon>
        <taxon>Ascomycota</taxon>
        <taxon>Pezizomycotina</taxon>
        <taxon>Dothideomycetes</taxon>
        <taxon>Pleosporomycetidae</taxon>
        <taxon>Pleosporales</taxon>
        <taxon>Pleosporales incertae sedis</taxon>
        <taxon>Aaosphaeria</taxon>
    </lineage>
</organism>
<evidence type="ECO:0000313" key="10">
    <source>
        <dbReference type="EMBL" id="KAF2021374.1"/>
    </source>
</evidence>
<evidence type="ECO:0000256" key="6">
    <source>
        <dbReference type="SAM" id="MobiDB-lite"/>
    </source>
</evidence>
<dbReference type="GO" id="GO:0000922">
    <property type="term" value="C:spindle pole"/>
    <property type="evidence" value="ECO:0007669"/>
    <property type="project" value="InterPro"/>
</dbReference>
<feature type="compositionally biased region" description="Basic and acidic residues" evidence="6">
    <location>
        <begin position="156"/>
        <end position="169"/>
    </location>
</feature>
<feature type="domain" description="Gamma-Tubulin ring complex non-core subunit mod21 N-terminal" evidence="8">
    <location>
        <begin position="67"/>
        <end position="155"/>
    </location>
</feature>
<dbReference type="GO" id="GO:0051321">
    <property type="term" value="P:meiotic cell cycle"/>
    <property type="evidence" value="ECO:0007669"/>
    <property type="project" value="TreeGrafter"/>
</dbReference>
<evidence type="ECO:0000256" key="2">
    <source>
        <dbReference type="ARBA" id="ARBA00022490"/>
    </source>
</evidence>
<dbReference type="GO" id="GO:0000278">
    <property type="term" value="P:mitotic cell cycle"/>
    <property type="evidence" value="ECO:0007669"/>
    <property type="project" value="TreeGrafter"/>
</dbReference>
<evidence type="ECO:0000256" key="1">
    <source>
        <dbReference type="ARBA" id="ARBA00010337"/>
    </source>
</evidence>
<dbReference type="GO" id="GO:0000930">
    <property type="term" value="C:gamma-tubulin complex"/>
    <property type="evidence" value="ECO:0007669"/>
    <property type="project" value="UniProtKB-ARBA"/>
</dbReference>
<dbReference type="GeneID" id="54281565"/>
<dbReference type="Proteomes" id="UP000799778">
    <property type="component" value="Unassembled WGS sequence"/>
</dbReference>
<keyword evidence="3 5" id="KW-0493">Microtubule</keyword>
<dbReference type="GO" id="GO:0005816">
    <property type="term" value="C:spindle pole body"/>
    <property type="evidence" value="ECO:0007669"/>
    <property type="project" value="UniProtKB-ARBA"/>
</dbReference>
<feature type="region of interest" description="Disordered" evidence="6">
    <location>
        <begin position="151"/>
        <end position="184"/>
    </location>
</feature>
<gene>
    <name evidence="10" type="ORF">BU24DRAFT_361990</name>
</gene>
<dbReference type="InterPro" id="IPR040457">
    <property type="entry name" value="GCP_C"/>
</dbReference>
<name>A0A6A5Y9V2_9PLEO</name>
<dbReference type="InterPro" id="IPR059169">
    <property type="entry name" value="GCP5_N_ext"/>
</dbReference>
<comment type="subcellular location">
    <subcellularLocation>
        <location evidence="5">Cytoplasm</location>
        <location evidence="5">Cytoskeleton</location>
        <location evidence="5">Microtubule organizing center</location>
    </subcellularLocation>
</comment>
<evidence type="ECO:0000259" key="7">
    <source>
        <dbReference type="Pfam" id="PF04130"/>
    </source>
</evidence>
<dbReference type="InterPro" id="IPR007259">
    <property type="entry name" value="GCP"/>
</dbReference>
<feature type="domain" description="Gamma tubulin complex component C-terminal" evidence="7">
    <location>
        <begin position="599"/>
        <end position="876"/>
    </location>
</feature>
<reference evidence="10" key="1">
    <citation type="journal article" date="2020" name="Stud. Mycol.">
        <title>101 Dothideomycetes genomes: a test case for predicting lifestyles and emergence of pathogens.</title>
        <authorList>
            <person name="Haridas S."/>
            <person name="Albert R."/>
            <person name="Binder M."/>
            <person name="Bloem J."/>
            <person name="Labutti K."/>
            <person name="Salamov A."/>
            <person name="Andreopoulos B."/>
            <person name="Baker S."/>
            <person name="Barry K."/>
            <person name="Bills G."/>
            <person name="Bluhm B."/>
            <person name="Cannon C."/>
            <person name="Castanera R."/>
            <person name="Culley D."/>
            <person name="Daum C."/>
            <person name="Ezra D."/>
            <person name="Gonzalez J."/>
            <person name="Henrissat B."/>
            <person name="Kuo A."/>
            <person name="Liang C."/>
            <person name="Lipzen A."/>
            <person name="Lutzoni F."/>
            <person name="Magnuson J."/>
            <person name="Mondo S."/>
            <person name="Nolan M."/>
            <person name="Ohm R."/>
            <person name="Pangilinan J."/>
            <person name="Park H.-J."/>
            <person name="Ramirez L."/>
            <person name="Alfaro M."/>
            <person name="Sun H."/>
            <person name="Tritt A."/>
            <person name="Yoshinaga Y."/>
            <person name="Zwiers L.-H."/>
            <person name="Turgeon B."/>
            <person name="Goodwin S."/>
            <person name="Spatafora J."/>
            <person name="Crous P."/>
            <person name="Grigoriev I."/>
        </authorList>
    </citation>
    <scope>NUCLEOTIDE SEQUENCE</scope>
    <source>
        <strain evidence="10">CBS 175.79</strain>
    </source>
</reference>
<evidence type="ECO:0000256" key="4">
    <source>
        <dbReference type="ARBA" id="ARBA00023212"/>
    </source>
</evidence>
<dbReference type="Gene3D" id="1.20.120.1900">
    <property type="entry name" value="Gamma-tubulin complex, C-terminal domain"/>
    <property type="match status" value="1"/>
</dbReference>
<feature type="region of interest" description="Disordered" evidence="6">
    <location>
        <begin position="770"/>
        <end position="796"/>
    </location>
</feature>
<feature type="domain" description="Gamma tubulin complex component protein N-terminal" evidence="9">
    <location>
        <begin position="223"/>
        <end position="535"/>
    </location>
</feature>
<dbReference type="CDD" id="cd22572">
    <property type="entry name" value="GCP5_NTD"/>
    <property type="match status" value="1"/>
</dbReference>
<dbReference type="RefSeq" id="XP_033389713.1">
    <property type="nucleotide sequence ID" value="XM_033524168.1"/>
</dbReference>
<proteinExistence type="inferred from homology"/>
<dbReference type="InterPro" id="IPR032797">
    <property type="entry name" value="Mod21_N"/>
</dbReference>
<dbReference type="PANTHER" id="PTHR19302">
    <property type="entry name" value="GAMMA TUBULIN COMPLEX PROTEIN"/>
    <property type="match status" value="1"/>
</dbReference>
<dbReference type="GO" id="GO:0031122">
    <property type="term" value="P:cytoplasmic microtubule organization"/>
    <property type="evidence" value="ECO:0007669"/>
    <property type="project" value="TreeGrafter"/>
</dbReference>
<dbReference type="GO" id="GO:0043015">
    <property type="term" value="F:gamma-tubulin binding"/>
    <property type="evidence" value="ECO:0007669"/>
    <property type="project" value="InterPro"/>
</dbReference>
<protein>
    <recommendedName>
        <fullName evidence="5">Spindle pole body component</fullName>
    </recommendedName>
</protein>
<dbReference type="GO" id="GO:0007020">
    <property type="term" value="P:microtubule nucleation"/>
    <property type="evidence" value="ECO:0007669"/>
    <property type="project" value="InterPro"/>
</dbReference>
<dbReference type="OrthoDB" id="66546at2759"/>
<dbReference type="Pfam" id="PF04130">
    <property type="entry name" value="GCP_C_terminal"/>
    <property type="match status" value="1"/>
</dbReference>
<keyword evidence="11" id="KW-1185">Reference proteome</keyword>
<dbReference type="Pfam" id="PF14609">
    <property type="entry name" value="GCP5-Mod21_N"/>
    <property type="match status" value="1"/>
</dbReference>
<sequence>MAQNARIAVLTDELIQSIVDFRPETNRQAYRRARDIAARALKPHQYNRTNQFEVRTSYEGLDEKFRVLNRDDLADALGERMRELEDHRHKWKPECLKLLLLLADRPTEDADVKALELLKPPEEQDPLTWKEILDEDPYSDEEIWKDIDYAEESSEDEKPMQRRKEKVKDSPPSSAEEDDVFDPETCVLPPDEGIIAEIKDAQFWKHSRLDRSEKIEITELQAVRETLFMLAGLETSLYLSDKRNASVRVNQHYAVNHAIPKTMDHLLSQLGEIGRDISKLRQWTMRPSSIPLVQTFEAVICRRLSDFDRYLADLQRLYLLPDSPTVVSLLKLHSEIDEKARPLLKLAQLVIDIAPSLLVNPFAHLERLFEQTTLAQMTLEKDVFDFFSTVFFECLQTYLKPIRQWMEFGELGANDETFFIFENDSGSDVASLWHDRFVLRRGQADRLRCPEFLHPAAQKIFNTGKSVIFLKELNIYDNLSDSAVPEPRLDHDAVCGGLDLPISPFPDLFQSAFDGWIRSKYSKASTMLRKHLFAECRLLEILQSYNILYLGANGSAFQDFANSVFERVDSKQRGWNDRFLLTELARGIYAHILAQTEVDRVVVKSVRTKSEGHSVKGLASVSIDYALPWSIMNVLQRSSIPMYQQVFTFLLQIYRAKYILQGIQLVDIRMIKDARLQASSYKLRHSLIWFADILRSYLAETVIARSIEDMVKAMEAAEDIDDMSNVHIKYLARLQEQALLADNLKPIHSTIIATLDLAVAFKDAHAREAAKTDSTNASEAKDKKKPARPALKSGRRKSVIPAIVEADSSDSDLDAAAAEDSSSPIKSEKSLDSTLQALQKIDQDFNRQLPFIVAGLRTIGRVGADPVWEMLADRLEWDKKKDR</sequence>
<evidence type="ECO:0000259" key="9">
    <source>
        <dbReference type="Pfam" id="PF17681"/>
    </source>
</evidence>
<feature type="compositionally biased region" description="Basic residues" evidence="6">
    <location>
        <begin position="783"/>
        <end position="796"/>
    </location>
</feature>
<dbReference type="GO" id="GO:0051225">
    <property type="term" value="P:spindle assembly"/>
    <property type="evidence" value="ECO:0007669"/>
    <property type="project" value="TreeGrafter"/>
</dbReference>
<dbReference type="InterPro" id="IPR042241">
    <property type="entry name" value="GCP_C_sf"/>
</dbReference>
<dbReference type="AlphaFoldDB" id="A0A6A5Y9V2"/>
<dbReference type="GO" id="GO:0005874">
    <property type="term" value="C:microtubule"/>
    <property type="evidence" value="ECO:0007669"/>
    <property type="project" value="UniProtKB-KW"/>
</dbReference>
<evidence type="ECO:0000313" key="11">
    <source>
        <dbReference type="Proteomes" id="UP000799778"/>
    </source>
</evidence>
<evidence type="ECO:0000256" key="3">
    <source>
        <dbReference type="ARBA" id="ARBA00022701"/>
    </source>
</evidence>